<dbReference type="OrthoDB" id="384974at2"/>
<sequence>MKTQEYEIIIDAPAKKVWDVLLGKESYPVWTSAFSPTSQVETDWQEGSKALFLDGSGHGMVSEIAANRPYEYISIRHLGTYKDGVEHTGNDKENQWAGAMENYILQESSGNTRLLIELDVVDEYQKQMDEMWPLALKKVKELAENSPS</sequence>
<organism evidence="3 4">
    <name type="scientific">Arcticibacter pallidicorallinus</name>
    <dbReference type="NCBI Taxonomy" id="1259464"/>
    <lineage>
        <taxon>Bacteria</taxon>
        <taxon>Pseudomonadati</taxon>
        <taxon>Bacteroidota</taxon>
        <taxon>Sphingobacteriia</taxon>
        <taxon>Sphingobacteriales</taxon>
        <taxon>Sphingobacteriaceae</taxon>
        <taxon>Arcticibacter</taxon>
    </lineage>
</organism>
<evidence type="ECO:0000259" key="2">
    <source>
        <dbReference type="Pfam" id="PF08327"/>
    </source>
</evidence>
<dbReference type="InterPro" id="IPR023393">
    <property type="entry name" value="START-like_dom_sf"/>
</dbReference>
<dbReference type="AlphaFoldDB" id="A0A2T0TQK7"/>
<evidence type="ECO:0000313" key="4">
    <source>
        <dbReference type="Proteomes" id="UP000238034"/>
    </source>
</evidence>
<protein>
    <submittedName>
        <fullName evidence="3">Activator of Hsp90 ATPase-like protein</fullName>
    </submittedName>
</protein>
<dbReference type="Pfam" id="PF08327">
    <property type="entry name" value="AHSA1"/>
    <property type="match status" value="1"/>
</dbReference>
<gene>
    <name evidence="3" type="ORF">B0I27_1179</name>
</gene>
<dbReference type="RefSeq" id="WP_106295650.1">
    <property type="nucleotide sequence ID" value="NZ_PVTH01000017.1"/>
</dbReference>
<dbReference type="Gene3D" id="3.30.530.20">
    <property type="match status" value="1"/>
</dbReference>
<dbReference type="Proteomes" id="UP000238034">
    <property type="component" value="Unassembled WGS sequence"/>
</dbReference>
<proteinExistence type="inferred from homology"/>
<reference evidence="3 4" key="1">
    <citation type="submission" date="2018-03" db="EMBL/GenBank/DDBJ databases">
        <title>Genomic Encyclopedia of Type Strains, Phase III (KMG-III): the genomes of soil and plant-associated and newly described type strains.</title>
        <authorList>
            <person name="Whitman W."/>
        </authorList>
    </citation>
    <scope>NUCLEOTIDE SEQUENCE [LARGE SCALE GENOMIC DNA]</scope>
    <source>
        <strain evidence="3 4">CGMCC 1.9313</strain>
    </source>
</reference>
<dbReference type="EMBL" id="PVTH01000017">
    <property type="protein sequence ID" value="PRY48022.1"/>
    <property type="molecule type" value="Genomic_DNA"/>
</dbReference>
<comment type="caution">
    <text evidence="3">The sequence shown here is derived from an EMBL/GenBank/DDBJ whole genome shotgun (WGS) entry which is preliminary data.</text>
</comment>
<dbReference type="SUPFAM" id="SSF55961">
    <property type="entry name" value="Bet v1-like"/>
    <property type="match status" value="1"/>
</dbReference>
<dbReference type="CDD" id="cd07814">
    <property type="entry name" value="SRPBCC_CalC_Aha1-like"/>
    <property type="match status" value="1"/>
</dbReference>
<name>A0A2T0TQK7_9SPHI</name>
<feature type="domain" description="Activator of Hsp90 ATPase homologue 1/2-like C-terminal" evidence="2">
    <location>
        <begin position="11"/>
        <end position="143"/>
    </location>
</feature>
<evidence type="ECO:0000313" key="3">
    <source>
        <dbReference type="EMBL" id="PRY48022.1"/>
    </source>
</evidence>
<keyword evidence="4" id="KW-1185">Reference proteome</keyword>
<evidence type="ECO:0000256" key="1">
    <source>
        <dbReference type="ARBA" id="ARBA00006817"/>
    </source>
</evidence>
<dbReference type="InterPro" id="IPR013538">
    <property type="entry name" value="ASHA1/2-like_C"/>
</dbReference>
<comment type="similarity">
    <text evidence="1">Belongs to the AHA1 family.</text>
</comment>
<accession>A0A2T0TQK7</accession>